<comment type="caution">
    <text evidence="2">The sequence shown here is derived from an EMBL/GenBank/DDBJ whole genome shotgun (WGS) entry which is preliminary data.</text>
</comment>
<proteinExistence type="predicted"/>
<dbReference type="RefSeq" id="WP_218596599.1">
    <property type="nucleotide sequence ID" value="NZ_JADQDF010000002.1"/>
</dbReference>
<evidence type="ECO:0000313" key="2">
    <source>
        <dbReference type="EMBL" id="MBW0132547.1"/>
    </source>
</evidence>
<sequence length="164" mass="17998">MFRPQDPSCGGYRHGVWTAPSPCPHPVGAAGLYFNRADHRPYRWSVWWAFACPEHAHELIAARPLLDRDRAELARRRDLRGHWTPGRDVEPLAIGRPATELVERAQRWATAHPEQTYTAPPGRRPDPARPDSRGHPFDAYASTPGAQSGNSGGASGGSSPEPPA</sequence>
<keyword evidence="3" id="KW-1185">Reference proteome</keyword>
<feature type="region of interest" description="Disordered" evidence="1">
    <location>
        <begin position="106"/>
        <end position="164"/>
    </location>
</feature>
<protein>
    <recommendedName>
        <fullName evidence="4">DUF3499 family protein</fullName>
    </recommendedName>
</protein>
<gene>
    <name evidence="2" type="ORF">I4I82_33410</name>
</gene>
<dbReference type="EMBL" id="JADQDF010000002">
    <property type="protein sequence ID" value="MBW0132547.1"/>
    <property type="molecule type" value="Genomic_DNA"/>
</dbReference>
<evidence type="ECO:0000313" key="3">
    <source>
        <dbReference type="Proteomes" id="UP000694300"/>
    </source>
</evidence>
<organism evidence="2 3">
    <name type="scientific">Pseudonocardia oceani</name>
    <dbReference type="NCBI Taxonomy" id="2792013"/>
    <lineage>
        <taxon>Bacteria</taxon>
        <taxon>Bacillati</taxon>
        <taxon>Actinomycetota</taxon>
        <taxon>Actinomycetes</taxon>
        <taxon>Pseudonocardiales</taxon>
        <taxon>Pseudonocardiaceae</taxon>
        <taxon>Pseudonocardia</taxon>
    </lineage>
</organism>
<evidence type="ECO:0000256" key="1">
    <source>
        <dbReference type="SAM" id="MobiDB-lite"/>
    </source>
</evidence>
<dbReference type="Proteomes" id="UP000694300">
    <property type="component" value="Unassembled WGS sequence"/>
</dbReference>
<feature type="compositionally biased region" description="Basic and acidic residues" evidence="1">
    <location>
        <begin position="123"/>
        <end position="136"/>
    </location>
</feature>
<evidence type="ECO:0008006" key="4">
    <source>
        <dbReference type="Google" id="ProtNLM"/>
    </source>
</evidence>
<reference evidence="2 3" key="1">
    <citation type="submission" date="2020-11" db="EMBL/GenBank/DDBJ databases">
        <title>Pseudonocardia abyssalis sp. nov. and Pseudonocardia oceani sp. nov., description and phylogenomic analysis of two novel actinomycetes isolated from the deep Southern Ocean.</title>
        <authorList>
            <person name="Parra J."/>
        </authorList>
    </citation>
    <scope>NUCLEOTIDE SEQUENCE [LARGE SCALE GENOMIC DNA]</scope>
    <source>
        <strain evidence="3">KRD185</strain>
    </source>
</reference>
<name>A0ABS6UJW0_9PSEU</name>
<accession>A0ABS6UJW0</accession>